<reference evidence="2 3" key="1">
    <citation type="submission" date="2016-07" db="EMBL/GenBank/DDBJ databases">
        <title>Pervasive Adenine N6-methylation of Active Genes in Fungi.</title>
        <authorList>
            <consortium name="DOE Joint Genome Institute"/>
            <person name="Mondo S.J."/>
            <person name="Dannebaum R.O."/>
            <person name="Kuo R.C."/>
            <person name="Labutti K."/>
            <person name="Haridas S."/>
            <person name="Kuo A."/>
            <person name="Salamov A."/>
            <person name="Ahrendt S.R."/>
            <person name="Lipzen A."/>
            <person name="Sullivan W."/>
            <person name="Andreopoulos W.B."/>
            <person name="Clum A."/>
            <person name="Lindquist E."/>
            <person name="Daum C."/>
            <person name="Ramamoorthy G.K."/>
            <person name="Gryganskyi A."/>
            <person name="Culley D."/>
            <person name="Magnuson J.K."/>
            <person name="James T.Y."/>
            <person name="O'Malley M.A."/>
            <person name="Stajich J.E."/>
            <person name="Spatafora J.W."/>
            <person name="Visel A."/>
            <person name="Grigoriev I.V."/>
        </authorList>
    </citation>
    <scope>NUCLEOTIDE SEQUENCE [LARGE SCALE GENOMIC DNA]</scope>
    <source>
        <strain evidence="2 3">ATCC 12442</strain>
    </source>
</reference>
<feature type="transmembrane region" description="Helical" evidence="1">
    <location>
        <begin position="155"/>
        <end position="176"/>
    </location>
</feature>
<evidence type="ECO:0000313" key="2">
    <source>
        <dbReference type="EMBL" id="ORX69632.1"/>
    </source>
</evidence>
<dbReference type="EMBL" id="MCFD01000007">
    <property type="protein sequence ID" value="ORX69632.1"/>
    <property type="molecule type" value="Genomic_DNA"/>
</dbReference>
<dbReference type="AlphaFoldDB" id="A0A1Y1W862"/>
<accession>A0A1Y1W862</accession>
<protein>
    <submittedName>
        <fullName evidence="2">Uncharacterized protein</fullName>
    </submittedName>
</protein>
<dbReference type="RefSeq" id="XP_040743320.1">
    <property type="nucleotide sequence ID" value="XM_040883706.1"/>
</dbReference>
<keyword evidence="1" id="KW-0812">Transmembrane</keyword>
<comment type="caution">
    <text evidence="2">The sequence shown here is derived from an EMBL/GenBank/DDBJ whole genome shotgun (WGS) entry which is preliminary data.</text>
</comment>
<evidence type="ECO:0000313" key="3">
    <source>
        <dbReference type="Proteomes" id="UP000193922"/>
    </source>
</evidence>
<gene>
    <name evidence="2" type="ORF">DL89DRAFT_163914</name>
</gene>
<dbReference type="GeneID" id="63800354"/>
<keyword evidence="3" id="KW-1185">Reference proteome</keyword>
<organism evidence="2 3">
    <name type="scientific">Linderina pennispora</name>
    <dbReference type="NCBI Taxonomy" id="61395"/>
    <lineage>
        <taxon>Eukaryota</taxon>
        <taxon>Fungi</taxon>
        <taxon>Fungi incertae sedis</taxon>
        <taxon>Zoopagomycota</taxon>
        <taxon>Kickxellomycotina</taxon>
        <taxon>Kickxellomycetes</taxon>
        <taxon>Kickxellales</taxon>
        <taxon>Kickxellaceae</taxon>
        <taxon>Linderina</taxon>
    </lineage>
</organism>
<name>A0A1Y1W862_9FUNG</name>
<dbReference type="Proteomes" id="UP000193922">
    <property type="component" value="Unassembled WGS sequence"/>
</dbReference>
<evidence type="ECO:0000256" key="1">
    <source>
        <dbReference type="SAM" id="Phobius"/>
    </source>
</evidence>
<proteinExistence type="predicted"/>
<keyword evidence="1" id="KW-1133">Transmembrane helix</keyword>
<sequence length="180" mass="20671">MASRHPFSVASICGVGPRANLHVQPVPGQQRLAQHRLRVVQRPQQNRHRPALPFTHGLCLILERPRNIRDALQLPAYFGRIVLPILAQSRDHLLLVQQRLGSSTGCFQRAPRGIDDRGRECVHLKLELGWKMCEKKQFLLEKESRERSVERKLPFLLPGTIDALFVASAFFFTHLVTWDF</sequence>
<keyword evidence="1" id="KW-0472">Membrane</keyword>